<dbReference type="InterPro" id="IPR005788">
    <property type="entry name" value="PDI_thioredoxin-like_dom"/>
</dbReference>
<dbReference type="EC" id="5.3.4.1" evidence="4"/>
<dbReference type="AlphaFoldDB" id="H2ZE70"/>
<evidence type="ECO:0000256" key="4">
    <source>
        <dbReference type="ARBA" id="ARBA00012723"/>
    </source>
</evidence>
<name>H2ZE70_CIOSA</name>
<feature type="domain" description="Thioredoxin" evidence="13">
    <location>
        <begin position="52"/>
        <end position="197"/>
    </location>
</feature>
<comment type="similarity">
    <text evidence="3 12">Belongs to the protein disulfide isomerase family.</text>
</comment>
<comment type="subcellular location">
    <subcellularLocation>
        <location evidence="2">Endoplasmic reticulum lumen</location>
    </subcellularLocation>
</comment>
<dbReference type="InterPro" id="IPR017937">
    <property type="entry name" value="Thioredoxin_CS"/>
</dbReference>
<reference evidence="14" key="3">
    <citation type="submission" date="2025-09" db="UniProtKB">
        <authorList>
            <consortium name="Ensembl"/>
        </authorList>
    </citation>
    <scope>IDENTIFICATION</scope>
</reference>
<keyword evidence="9" id="KW-1015">Disulfide bond</keyword>
<evidence type="ECO:0000256" key="6">
    <source>
        <dbReference type="ARBA" id="ARBA00022729"/>
    </source>
</evidence>
<dbReference type="GO" id="GO:0009986">
    <property type="term" value="C:cell surface"/>
    <property type="evidence" value="ECO:0007669"/>
    <property type="project" value="TreeGrafter"/>
</dbReference>
<evidence type="ECO:0000256" key="2">
    <source>
        <dbReference type="ARBA" id="ARBA00004319"/>
    </source>
</evidence>
<dbReference type="FunFam" id="3.40.30.10:FF:000045">
    <property type="entry name" value="Disulfide-isomerase A3"/>
    <property type="match status" value="1"/>
</dbReference>
<evidence type="ECO:0000256" key="12">
    <source>
        <dbReference type="RuleBase" id="RU004208"/>
    </source>
</evidence>
<dbReference type="PROSITE" id="PS00194">
    <property type="entry name" value="THIOREDOXIN_1"/>
    <property type="match status" value="1"/>
</dbReference>
<dbReference type="PRINTS" id="PR00421">
    <property type="entry name" value="THIOREDOXIN"/>
</dbReference>
<dbReference type="HOGENOM" id="CLU_025879_2_1_1"/>
<evidence type="ECO:0000259" key="13">
    <source>
        <dbReference type="PROSITE" id="PS51352"/>
    </source>
</evidence>
<evidence type="ECO:0000256" key="1">
    <source>
        <dbReference type="ARBA" id="ARBA00001182"/>
    </source>
</evidence>
<dbReference type="Proteomes" id="UP000007875">
    <property type="component" value="Unassembled WGS sequence"/>
</dbReference>
<dbReference type="OMA" id="CDATAND"/>
<dbReference type="GO" id="GO:0034976">
    <property type="term" value="P:response to endoplasmic reticulum stress"/>
    <property type="evidence" value="ECO:0007669"/>
    <property type="project" value="TreeGrafter"/>
</dbReference>
<dbReference type="NCBIfam" id="TIGR01126">
    <property type="entry name" value="pdi_dom"/>
    <property type="match status" value="1"/>
</dbReference>
<organism evidence="14 15">
    <name type="scientific">Ciona savignyi</name>
    <name type="common">Pacific transparent sea squirt</name>
    <dbReference type="NCBI Taxonomy" id="51511"/>
    <lineage>
        <taxon>Eukaryota</taxon>
        <taxon>Metazoa</taxon>
        <taxon>Chordata</taxon>
        <taxon>Tunicata</taxon>
        <taxon>Ascidiacea</taxon>
        <taxon>Phlebobranchia</taxon>
        <taxon>Cionidae</taxon>
        <taxon>Ciona</taxon>
    </lineage>
</organism>
<keyword evidence="10" id="KW-0413">Isomerase</keyword>
<dbReference type="eggNOG" id="KOG0190">
    <property type="taxonomic scope" value="Eukaryota"/>
</dbReference>
<accession>H2ZE70</accession>
<dbReference type="PANTHER" id="PTHR18929">
    <property type="entry name" value="PROTEIN DISULFIDE ISOMERASE"/>
    <property type="match status" value="1"/>
</dbReference>
<keyword evidence="7" id="KW-0677">Repeat</keyword>
<comment type="catalytic activity">
    <reaction evidence="1">
        <text>Catalyzes the rearrangement of -S-S- bonds in proteins.</text>
        <dbReference type="EC" id="5.3.4.1"/>
    </reaction>
</comment>
<dbReference type="STRING" id="51511.ENSCSAVP00000015886"/>
<evidence type="ECO:0000256" key="3">
    <source>
        <dbReference type="ARBA" id="ARBA00006347"/>
    </source>
</evidence>
<keyword evidence="15" id="KW-1185">Reference proteome</keyword>
<dbReference type="Gene3D" id="3.40.30.10">
    <property type="entry name" value="Glutaredoxin"/>
    <property type="match status" value="2"/>
</dbReference>
<keyword evidence="6" id="KW-0732">Signal</keyword>
<keyword evidence="11" id="KW-0676">Redox-active center</keyword>
<dbReference type="PROSITE" id="PS51352">
    <property type="entry name" value="THIOREDOXIN_2"/>
    <property type="match status" value="1"/>
</dbReference>
<reference evidence="15" key="1">
    <citation type="submission" date="2003-08" db="EMBL/GenBank/DDBJ databases">
        <authorList>
            <person name="Birren B."/>
            <person name="Nusbaum C."/>
            <person name="Abebe A."/>
            <person name="Abouelleil A."/>
            <person name="Adekoya E."/>
            <person name="Ait-zahra M."/>
            <person name="Allen N."/>
            <person name="Allen T."/>
            <person name="An P."/>
            <person name="Anderson M."/>
            <person name="Anderson S."/>
            <person name="Arachchi H."/>
            <person name="Armbruster J."/>
            <person name="Bachantsang P."/>
            <person name="Baldwin J."/>
            <person name="Barry A."/>
            <person name="Bayul T."/>
            <person name="Blitshsteyn B."/>
            <person name="Bloom T."/>
            <person name="Blye J."/>
            <person name="Boguslavskiy L."/>
            <person name="Borowsky M."/>
            <person name="Boukhgalter B."/>
            <person name="Brunache A."/>
            <person name="Butler J."/>
            <person name="Calixte N."/>
            <person name="Calvo S."/>
            <person name="Camarata J."/>
            <person name="Campo K."/>
            <person name="Chang J."/>
            <person name="Cheshatsang Y."/>
            <person name="Citroen M."/>
            <person name="Collymore A."/>
            <person name="Considine T."/>
            <person name="Cook A."/>
            <person name="Cooke P."/>
            <person name="Corum B."/>
            <person name="Cuomo C."/>
            <person name="David R."/>
            <person name="Dawoe T."/>
            <person name="Degray S."/>
            <person name="Dodge S."/>
            <person name="Dooley K."/>
            <person name="Dorje P."/>
            <person name="Dorjee K."/>
            <person name="Dorris L."/>
            <person name="Duffey N."/>
            <person name="Dupes A."/>
            <person name="Elkins T."/>
            <person name="Engels R."/>
            <person name="Erickson J."/>
            <person name="Farina A."/>
            <person name="Faro S."/>
            <person name="Ferreira P."/>
            <person name="Fischer H."/>
            <person name="Fitzgerald M."/>
            <person name="Foley K."/>
            <person name="Gage D."/>
            <person name="Galagan J."/>
            <person name="Gearin G."/>
            <person name="Gnerre S."/>
            <person name="Gnirke A."/>
            <person name="Goyette A."/>
            <person name="Graham J."/>
            <person name="Grandbois E."/>
            <person name="Gyaltsen K."/>
            <person name="Hafez N."/>
            <person name="Hagopian D."/>
            <person name="Hagos B."/>
            <person name="Hall J."/>
            <person name="Hatcher B."/>
            <person name="Heller A."/>
            <person name="Higgins H."/>
            <person name="Honan T."/>
            <person name="Horn A."/>
            <person name="Houde N."/>
            <person name="Hughes L."/>
            <person name="Hulme W."/>
            <person name="Husby E."/>
            <person name="Iliev I."/>
            <person name="Jaffe D."/>
            <person name="Jones C."/>
            <person name="Kamal M."/>
            <person name="Kamat A."/>
            <person name="Kamvysselis M."/>
            <person name="Karlsson E."/>
            <person name="Kells C."/>
            <person name="Kieu A."/>
            <person name="Kisner P."/>
            <person name="Kodira C."/>
            <person name="Kulbokas E."/>
            <person name="Labutti K."/>
            <person name="Lama D."/>
            <person name="Landers T."/>
            <person name="Leger J."/>
            <person name="Levine S."/>
            <person name="Lewis D."/>
            <person name="Lewis T."/>
            <person name="Lindblad-toh K."/>
            <person name="Liu X."/>
            <person name="Lokyitsang T."/>
            <person name="Lokyitsang Y."/>
            <person name="Lucien O."/>
            <person name="Lui A."/>
            <person name="Ma L.J."/>
            <person name="Mabbitt R."/>
            <person name="Macdonald J."/>
            <person name="Maclean C."/>
            <person name="Major J."/>
            <person name="Manning J."/>
            <person name="Marabella R."/>
            <person name="Maru K."/>
            <person name="Matthews C."/>
            <person name="Mauceli E."/>
            <person name="Mccarthy M."/>
            <person name="Mcdonough S."/>
            <person name="Mcghee T."/>
            <person name="Meldrim J."/>
            <person name="Meneus L."/>
            <person name="Mesirov J."/>
            <person name="Mihalev A."/>
            <person name="Mihova T."/>
            <person name="Mikkelsen T."/>
            <person name="Mlenga V."/>
            <person name="Moru K."/>
            <person name="Mozes J."/>
            <person name="Mulrain L."/>
            <person name="Munson G."/>
            <person name="Naylor J."/>
            <person name="Newes C."/>
            <person name="Nguyen C."/>
            <person name="Nguyen N."/>
            <person name="Nguyen T."/>
            <person name="Nicol R."/>
            <person name="Nielsen C."/>
            <person name="Nizzari M."/>
            <person name="Norbu C."/>
            <person name="Norbu N."/>
            <person name="O'donnell P."/>
            <person name="Okoawo O."/>
            <person name="O'leary S."/>
            <person name="Omotosho B."/>
            <person name="O'neill K."/>
            <person name="Osman S."/>
            <person name="Parker S."/>
            <person name="Perrin D."/>
            <person name="Phunkhang P."/>
            <person name="Piqani B."/>
            <person name="Purcell S."/>
            <person name="Rachupka T."/>
            <person name="Ramasamy U."/>
            <person name="Rameau R."/>
            <person name="Ray V."/>
            <person name="Raymond C."/>
            <person name="Retta R."/>
            <person name="Richardson S."/>
            <person name="Rise C."/>
            <person name="Rodriguez J."/>
            <person name="Rogers J."/>
            <person name="Rogov P."/>
            <person name="Rutman M."/>
            <person name="Schupbach R."/>
            <person name="Seaman C."/>
            <person name="Settipalli S."/>
            <person name="Sharpe T."/>
            <person name="Sheridan J."/>
            <person name="Sherpa N."/>
            <person name="Shi J."/>
            <person name="Smirnov S."/>
            <person name="Smith C."/>
            <person name="Sougnez C."/>
            <person name="Spencer B."/>
            <person name="Stalker J."/>
            <person name="Stange-thomann N."/>
            <person name="Stavropoulos S."/>
            <person name="Stetson K."/>
            <person name="Stone C."/>
            <person name="Stone S."/>
            <person name="Stubbs M."/>
            <person name="Talamas J."/>
            <person name="Tchuinga P."/>
            <person name="Tenzing P."/>
            <person name="Tesfaye S."/>
            <person name="Theodore J."/>
            <person name="Thoulutsang Y."/>
            <person name="Topham K."/>
            <person name="Towey S."/>
            <person name="Tsamla T."/>
            <person name="Tsomo N."/>
            <person name="Vallee D."/>
            <person name="Vassiliev H."/>
            <person name="Venkataraman V."/>
            <person name="Vinson J."/>
            <person name="Vo A."/>
            <person name="Wade C."/>
            <person name="Wang S."/>
            <person name="Wangchuk T."/>
            <person name="Wangdi T."/>
            <person name="Whittaker C."/>
            <person name="Wilkinson J."/>
            <person name="Wu Y."/>
            <person name="Wyman D."/>
            <person name="Yadav S."/>
            <person name="Yang S."/>
            <person name="Yang X."/>
            <person name="Yeager S."/>
            <person name="Yee E."/>
            <person name="Young G."/>
            <person name="Zainoun J."/>
            <person name="Zembeck L."/>
            <person name="Zimmer A."/>
            <person name="Zody M."/>
            <person name="Lander E."/>
        </authorList>
    </citation>
    <scope>NUCLEOTIDE SEQUENCE [LARGE SCALE GENOMIC DNA]</scope>
</reference>
<dbReference type="InterPro" id="IPR013766">
    <property type="entry name" value="Thioredoxin_domain"/>
</dbReference>
<dbReference type="SUPFAM" id="SSF52833">
    <property type="entry name" value="Thioredoxin-like"/>
    <property type="match status" value="2"/>
</dbReference>
<protein>
    <recommendedName>
        <fullName evidence="5">Protein disulfide-isomerase A3</fullName>
        <ecNumber evidence="4">5.3.4.1</ecNumber>
    </recommendedName>
</protein>
<keyword evidence="8" id="KW-0256">Endoplasmic reticulum</keyword>
<dbReference type="GO" id="GO:0005788">
    <property type="term" value="C:endoplasmic reticulum lumen"/>
    <property type="evidence" value="ECO:0007669"/>
    <property type="project" value="UniProtKB-SubCell"/>
</dbReference>
<evidence type="ECO:0000256" key="11">
    <source>
        <dbReference type="ARBA" id="ARBA00023284"/>
    </source>
</evidence>
<dbReference type="GO" id="GO:0006457">
    <property type="term" value="P:protein folding"/>
    <property type="evidence" value="ECO:0007669"/>
    <property type="project" value="TreeGrafter"/>
</dbReference>
<dbReference type="InterPro" id="IPR036249">
    <property type="entry name" value="Thioredoxin-like_sf"/>
</dbReference>
<reference evidence="14" key="2">
    <citation type="submission" date="2025-08" db="UniProtKB">
        <authorList>
            <consortium name="Ensembl"/>
        </authorList>
    </citation>
    <scope>IDENTIFICATION</scope>
</reference>
<sequence>MMKWGKDFSGKLTFAVANREEIAQMLPESGFPDNHAEVVVVVFDENERKFIMPTKLTADNFKSFLTSYIAGEVEAHIKSEDAPADNSGPVTVVTGKTFDKLVMDENKDVLIEFYAPWCGHCKSLEPKWNELAEKMQENDDVVIAKMDATANDAPAQFQVSGYPTIYWAPKGSKKNPVKYQGGREVSDFVKYVKDNASPKKTEL</sequence>
<evidence type="ECO:0000256" key="7">
    <source>
        <dbReference type="ARBA" id="ARBA00022737"/>
    </source>
</evidence>
<evidence type="ECO:0000256" key="10">
    <source>
        <dbReference type="ARBA" id="ARBA00023235"/>
    </source>
</evidence>
<evidence type="ECO:0000256" key="5">
    <source>
        <dbReference type="ARBA" id="ARBA00022313"/>
    </source>
</evidence>
<evidence type="ECO:0000313" key="15">
    <source>
        <dbReference type="Proteomes" id="UP000007875"/>
    </source>
</evidence>
<evidence type="ECO:0000256" key="9">
    <source>
        <dbReference type="ARBA" id="ARBA00023157"/>
    </source>
</evidence>
<evidence type="ECO:0000313" key="14">
    <source>
        <dbReference type="Ensembl" id="ENSCSAVP00000015886.1"/>
    </source>
</evidence>
<dbReference type="Pfam" id="PF00085">
    <property type="entry name" value="Thioredoxin"/>
    <property type="match status" value="1"/>
</dbReference>
<dbReference type="GeneTree" id="ENSGT00940000168753"/>
<proteinExistence type="inferred from homology"/>
<dbReference type="PANTHER" id="PTHR18929:SF132">
    <property type="entry name" value="PROTEIN DISULFIDE-ISOMERASE A3"/>
    <property type="match status" value="1"/>
</dbReference>
<evidence type="ECO:0000256" key="8">
    <source>
        <dbReference type="ARBA" id="ARBA00022824"/>
    </source>
</evidence>
<dbReference type="GO" id="GO:0003756">
    <property type="term" value="F:protein disulfide isomerase activity"/>
    <property type="evidence" value="ECO:0007669"/>
    <property type="project" value="UniProtKB-EC"/>
</dbReference>
<dbReference type="Ensembl" id="ENSCSAVT00000016065.1">
    <property type="protein sequence ID" value="ENSCSAVP00000015886.1"/>
    <property type="gene ID" value="ENSCSAVG00000009342.1"/>
</dbReference>
<dbReference type="CDD" id="cd02995">
    <property type="entry name" value="PDI_a_PDI_a'_C"/>
    <property type="match status" value="1"/>
</dbReference>
<dbReference type="InParanoid" id="H2ZE70"/>